<keyword evidence="1" id="KW-0597">Phosphoprotein</keyword>
<dbReference type="RefSeq" id="XP_023655403.1">
    <property type="nucleotide sequence ID" value="XM_023799635.2"/>
</dbReference>
<name>A0A3B3QVD6_9TELE</name>
<dbReference type="PANTHER" id="PTHR14484">
    <property type="entry name" value="COILED-COIL DOMAIN-CONTAINING PROTEIN 71"/>
    <property type="match status" value="1"/>
</dbReference>
<sequence length="345" mass="38219">MNCDEKVVDKAINSWSRLALAGQITLLEALKVFNPMSKDLSETETQLKSFLQGIWDEGHRPTVLKSKDVYGYQSCVAAPLLVESESEMPGFDNKVPKVQKPAKKRGRKSVLKKRGVGYKLLSPATEIVLKKQPKILLTNLSQKSLKQMIHSTSLHSTASPVQQCLKLTNMSGPSGGHTARLQIHSDLAPWGIAAPSSHPPEARSGIPVQPLESAGKTPEVVALENLEKADTFLVGKSTAVCENSRVLKKNDSCYKMVPLRVGRSDKLDWRDRDHVTVLGNSVGQDMSRSIWIREDPRDLRPKESSLRSKVIKVDDLTTDEEVRLKAQEILQVNLSPVIQIRPLVV</sequence>
<proteinExistence type="predicted"/>
<feature type="region of interest" description="Disordered" evidence="2">
    <location>
        <begin position="190"/>
        <end position="213"/>
    </location>
</feature>
<dbReference type="GeneTree" id="ENSGT00940000155306"/>
<reference evidence="3" key="1">
    <citation type="submission" date="2025-08" db="UniProtKB">
        <authorList>
            <consortium name="Ensembl"/>
        </authorList>
    </citation>
    <scope>IDENTIFICATION</scope>
</reference>
<dbReference type="Ensembl" id="ENSPKIT00000034701.1">
    <property type="protein sequence ID" value="ENSPKIP00000010567.1"/>
    <property type="gene ID" value="ENSPKIG00000025241.1"/>
</dbReference>
<organism evidence="3 4">
    <name type="scientific">Paramormyrops kingsleyae</name>
    <dbReference type="NCBI Taxonomy" id="1676925"/>
    <lineage>
        <taxon>Eukaryota</taxon>
        <taxon>Metazoa</taxon>
        <taxon>Chordata</taxon>
        <taxon>Craniata</taxon>
        <taxon>Vertebrata</taxon>
        <taxon>Euteleostomi</taxon>
        <taxon>Actinopterygii</taxon>
        <taxon>Neopterygii</taxon>
        <taxon>Teleostei</taxon>
        <taxon>Osteoglossocephala</taxon>
        <taxon>Osteoglossomorpha</taxon>
        <taxon>Osteoglossiformes</taxon>
        <taxon>Mormyridae</taxon>
        <taxon>Paramormyrops</taxon>
    </lineage>
</organism>
<dbReference type="CTD" id="64925"/>
<evidence type="ECO:0000313" key="3">
    <source>
        <dbReference type="Ensembl" id="ENSPKIP00000010567.1"/>
    </source>
</evidence>
<keyword evidence="4" id="KW-1185">Reference proteome</keyword>
<dbReference type="OrthoDB" id="8522252at2759"/>
<dbReference type="AlphaFoldDB" id="A0A3B3QVD6"/>
<dbReference type="InterPro" id="IPR026695">
    <property type="entry name" value="Ccdc71/71L"/>
</dbReference>
<dbReference type="GeneID" id="111837503"/>
<dbReference type="KEGG" id="pki:111837503"/>
<evidence type="ECO:0000313" key="4">
    <source>
        <dbReference type="Proteomes" id="UP000261540"/>
    </source>
</evidence>
<dbReference type="Pfam" id="PF15374">
    <property type="entry name" value="CCDC71L"/>
    <property type="match status" value="2"/>
</dbReference>
<accession>A0A3B3QVD6</accession>
<reference evidence="3" key="2">
    <citation type="submission" date="2025-09" db="UniProtKB">
        <authorList>
            <consortium name="Ensembl"/>
        </authorList>
    </citation>
    <scope>IDENTIFICATION</scope>
</reference>
<protein>
    <submittedName>
        <fullName evidence="3">Coiled-coil domain containing 71</fullName>
    </submittedName>
</protein>
<dbReference type="Proteomes" id="UP000261540">
    <property type="component" value="Unplaced"/>
</dbReference>
<dbReference type="PANTHER" id="PTHR14484:SF0">
    <property type="entry name" value="COILED-COIL DOMAIN-CONTAINING PROTEIN 71"/>
    <property type="match status" value="1"/>
</dbReference>
<evidence type="ECO:0000256" key="2">
    <source>
        <dbReference type="SAM" id="MobiDB-lite"/>
    </source>
</evidence>
<evidence type="ECO:0000256" key="1">
    <source>
        <dbReference type="ARBA" id="ARBA00022553"/>
    </source>
</evidence>
<dbReference type="RefSeq" id="XP_023655402.1">
    <property type="nucleotide sequence ID" value="XM_023799634.2"/>
</dbReference>